<feature type="transmembrane region" description="Helical" evidence="1">
    <location>
        <begin position="27"/>
        <end position="46"/>
    </location>
</feature>
<keyword evidence="1" id="KW-0812">Transmembrane</keyword>
<accession>A0A0F9JNR3</accession>
<dbReference type="EMBL" id="LAZR01010973">
    <property type="protein sequence ID" value="KKM64076.1"/>
    <property type="molecule type" value="Genomic_DNA"/>
</dbReference>
<evidence type="ECO:0000313" key="2">
    <source>
        <dbReference type="EMBL" id="KKM64076.1"/>
    </source>
</evidence>
<protein>
    <submittedName>
        <fullName evidence="2">Uncharacterized protein</fullName>
    </submittedName>
</protein>
<dbReference type="AlphaFoldDB" id="A0A0F9JNR3"/>
<name>A0A0F9JNR3_9ZZZZ</name>
<evidence type="ECO:0000256" key="1">
    <source>
        <dbReference type="SAM" id="Phobius"/>
    </source>
</evidence>
<keyword evidence="1" id="KW-0472">Membrane</keyword>
<reference evidence="2" key="1">
    <citation type="journal article" date="2015" name="Nature">
        <title>Complex archaea that bridge the gap between prokaryotes and eukaryotes.</title>
        <authorList>
            <person name="Spang A."/>
            <person name="Saw J.H."/>
            <person name="Jorgensen S.L."/>
            <person name="Zaremba-Niedzwiedzka K."/>
            <person name="Martijn J."/>
            <person name="Lind A.E."/>
            <person name="van Eijk R."/>
            <person name="Schleper C."/>
            <person name="Guy L."/>
            <person name="Ettema T.J."/>
        </authorList>
    </citation>
    <scope>NUCLEOTIDE SEQUENCE</scope>
</reference>
<proteinExistence type="predicted"/>
<sequence length="225" mass="25048">MGVLVAATGGFLNVAEATPISEWVMPAWGWFTLAMLGLAIAPFLAFHRMRVAHDELLAQRPSVSVVSNPEDNYVRLRVKNLGGYGRFWATGHIAEHESGTPWPIQWRNTYEEAQESPKGSTRWLNIASLEQPGMGTGESVPYIRFHTAQQPHRKEGIMEGMLSRNEFKLPSELRGRPTYTIRVEINSEPPLEVKYSTNWVLAHSPDCISLVPGPDTTEPQIGVAS</sequence>
<keyword evidence="1" id="KW-1133">Transmembrane helix</keyword>
<organism evidence="2">
    <name type="scientific">marine sediment metagenome</name>
    <dbReference type="NCBI Taxonomy" id="412755"/>
    <lineage>
        <taxon>unclassified sequences</taxon>
        <taxon>metagenomes</taxon>
        <taxon>ecological metagenomes</taxon>
    </lineage>
</organism>
<gene>
    <name evidence="2" type="ORF">LCGC14_1505020</name>
</gene>
<comment type="caution">
    <text evidence="2">The sequence shown here is derived from an EMBL/GenBank/DDBJ whole genome shotgun (WGS) entry which is preliminary data.</text>
</comment>